<keyword evidence="3" id="KW-0176">Collagen</keyword>
<evidence type="ECO:0000259" key="2">
    <source>
        <dbReference type="Pfam" id="PF20010"/>
    </source>
</evidence>
<feature type="compositionally biased region" description="Pro residues" evidence="1">
    <location>
        <begin position="9"/>
        <end position="19"/>
    </location>
</feature>
<accession>A0A8X6NWX2</accession>
<feature type="non-terminal residue" evidence="3">
    <location>
        <position position="1"/>
    </location>
</feature>
<keyword evidence="4" id="KW-1185">Reference proteome</keyword>
<dbReference type="AlphaFoldDB" id="A0A8X6NWX2"/>
<sequence>FLMKGLTGPPGPPGPPGAPGSPGSFTGEDSKRNQPTVVPGAVTLKNVDSLLRVSEISPLGTLGFVLDEETLLVRVSGGWQYVALGSLVPLPSATTTTGKSHYSKTYLLVFYHENCTCPSHKLDKNHPLNTRNQCFIGLTMDNFILTYGTKASRDKDVVAAAAWVAKFKLDHVFDQSCCLYIPEYD</sequence>
<dbReference type="Pfam" id="PF20010">
    <property type="entry name" value="Collagen_trimer"/>
    <property type="match status" value="1"/>
</dbReference>
<reference evidence="3" key="1">
    <citation type="submission" date="2020-08" db="EMBL/GenBank/DDBJ databases">
        <title>Multicomponent nature underlies the extraordinary mechanical properties of spider dragline silk.</title>
        <authorList>
            <person name="Kono N."/>
            <person name="Nakamura H."/>
            <person name="Mori M."/>
            <person name="Yoshida Y."/>
            <person name="Ohtoshi R."/>
            <person name="Malay A.D."/>
            <person name="Moran D.A.P."/>
            <person name="Tomita M."/>
            <person name="Numata K."/>
            <person name="Arakawa K."/>
        </authorList>
    </citation>
    <scope>NUCLEOTIDE SEQUENCE</scope>
</reference>
<dbReference type="GO" id="GO:0005581">
    <property type="term" value="C:collagen trimer"/>
    <property type="evidence" value="ECO:0007669"/>
    <property type="project" value="UniProtKB-KW"/>
</dbReference>
<feature type="region of interest" description="Disordered" evidence="1">
    <location>
        <begin position="1"/>
        <end position="36"/>
    </location>
</feature>
<dbReference type="InterPro" id="IPR045463">
    <property type="entry name" value="XV/XVIII_trimerization_dom"/>
</dbReference>
<dbReference type="Gene3D" id="3.40.1620.70">
    <property type="match status" value="1"/>
</dbReference>
<dbReference type="OrthoDB" id="5983381at2759"/>
<dbReference type="Proteomes" id="UP000887013">
    <property type="component" value="Unassembled WGS sequence"/>
</dbReference>
<feature type="domain" description="Collagen type XV/XVIII trimerization" evidence="2">
    <location>
        <begin position="41"/>
        <end position="89"/>
    </location>
</feature>
<dbReference type="Gene3D" id="1.20.5.320">
    <property type="entry name" value="6-Phosphogluconate Dehydrogenase, domain 3"/>
    <property type="match status" value="1"/>
</dbReference>
<comment type="caution">
    <text evidence="3">The sequence shown here is derived from an EMBL/GenBank/DDBJ whole genome shotgun (WGS) entry which is preliminary data.</text>
</comment>
<gene>
    <name evidence="3" type="primary">COL15A1</name>
    <name evidence="3" type="ORF">NPIL_498731</name>
</gene>
<evidence type="ECO:0000313" key="3">
    <source>
        <dbReference type="EMBL" id="GFT36195.1"/>
    </source>
</evidence>
<dbReference type="EMBL" id="BMAW01108931">
    <property type="protein sequence ID" value="GFT36195.1"/>
    <property type="molecule type" value="Genomic_DNA"/>
</dbReference>
<protein>
    <submittedName>
        <fullName evidence="3">Collagen alpha-1(XV) chain</fullName>
    </submittedName>
</protein>
<evidence type="ECO:0000313" key="4">
    <source>
        <dbReference type="Proteomes" id="UP000887013"/>
    </source>
</evidence>
<evidence type="ECO:0000256" key="1">
    <source>
        <dbReference type="SAM" id="MobiDB-lite"/>
    </source>
</evidence>
<organism evidence="3 4">
    <name type="scientific">Nephila pilipes</name>
    <name type="common">Giant wood spider</name>
    <name type="synonym">Nephila maculata</name>
    <dbReference type="NCBI Taxonomy" id="299642"/>
    <lineage>
        <taxon>Eukaryota</taxon>
        <taxon>Metazoa</taxon>
        <taxon>Ecdysozoa</taxon>
        <taxon>Arthropoda</taxon>
        <taxon>Chelicerata</taxon>
        <taxon>Arachnida</taxon>
        <taxon>Araneae</taxon>
        <taxon>Araneomorphae</taxon>
        <taxon>Entelegynae</taxon>
        <taxon>Araneoidea</taxon>
        <taxon>Nephilidae</taxon>
        <taxon>Nephila</taxon>
    </lineage>
</organism>
<proteinExistence type="predicted"/>
<name>A0A8X6NWX2_NEPPI</name>